<evidence type="ECO:0000313" key="3">
    <source>
        <dbReference type="Proteomes" id="UP001175271"/>
    </source>
</evidence>
<organism evidence="2 3">
    <name type="scientific">Steinernema hermaphroditum</name>
    <dbReference type="NCBI Taxonomy" id="289476"/>
    <lineage>
        <taxon>Eukaryota</taxon>
        <taxon>Metazoa</taxon>
        <taxon>Ecdysozoa</taxon>
        <taxon>Nematoda</taxon>
        <taxon>Chromadorea</taxon>
        <taxon>Rhabditida</taxon>
        <taxon>Tylenchina</taxon>
        <taxon>Panagrolaimomorpha</taxon>
        <taxon>Strongyloidoidea</taxon>
        <taxon>Steinernematidae</taxon>
        <taxon>Steinernema</taxon>
    </lineage>
</organism>
<dbReference type="AlphaFoldDB" id="A0AA39HNG8"/>
<feature type="transmembrane region" description="Helical" evidence="1">
    <location>
        <begin position="38"/>
        <end position="56"/>
    </location>
</feature>
<evidence type="ECO:0000313" key="2">
    <source>
        <dbReference type="EMBL" id="KAK0408555.1"/>
    </source>
</evidence>
<keyword evidence="3" id="KW-1185">Reference proteome</keyword>
<feature type="transmembrane region" description="Helical" evidence="1">
    <location>
        <begin position="157"/>
        <end position="182"/>
    </location>
</feature>
<dbReference type="EMBL" id="JAUCMV010000003">
    <property type="protein sequence ID" value="KAK0408555.1"/>
    <property type="molecule type" value="Genomic_DNA"/>
</dbReference>
<feature type="transmembrane region" description="Helical" evidence="1">
    <location>
        <begin position="270"/>
        <end position="289"/>
    </location>
</feature>
<proteinExistence type="predicted"/>
<name>A0AA39HNG8_9BILA</name>
<keyword evidence="1" id="KW-0812">Transmembrane</keyword>
<keyword evidence="1" id="KW-1133">Transmembrane helix</keyword>
<reference evidence="2" key="1">
    <citation type="submission" date="2023-06" db="EMBL/GenBank/DDBJ databases">
        <title>Genomic analysis of the entomopathogenic nematode Steinernema hermaphroditum.</title>
        <authorList>
            <person name="Schwarz E.M."/>
            <person name="Heppert J.K."/>
            <person name="Baniya A."/>
            <person name="Schwartz H.T."/>
            <person name="Tan C.-H."/>
            <person name="Antoshechkin I."/>
            <person name="Sternberg P.W."/>
            <person name="Goodrich-Blair H."/>
            <person name="Dillman A.R."/>
        </authorList>
    </citation>
    <scope>NUCLEOTIDE SEQUENCE</scope>
    <source>
        <strain evidence="2">PS9179</strain>
        <tissue evidence="2">Whole animal</tissue>
    </source>
</reference>
<sequence>MPSLRTILEICLLYSNLVVSGLLVYLSVRVVPPSLSRTYCLNLGIPMLFYNIYWVVLQQTAFHESKPSTFQTALITNLGLIREFTQYNYVYFSTLTVFLAYIAYSAPVLFKTLAMGSTMICMVCSGHLLASLSVFILSPGYGMHISLFGMVITKTMVFAIAVMVHLLTTLMFYIAMVVLYILAIIKMRRKIAVPGANSSNVSSHRRMLKSILVYCTPPNVFAVLAIPRCLFNTWRAMSIVWGVPDPVDSGHPLKDFLYSVLVLQMRTENIRMFVTVFTAFIAFHDYRMAIKKGFIRVRKLFSKADEEANGFENSDVHGSCRHDSFEGAIHVCWVESDVYWEIHGFCELDIERTGEVEAMAANGGDEVMAAMAANGGDEVMANDNHVLESAAPAMEHCVFYGGPA</sequence>
<evidence type="ECO:0000256" key="1">
    <source>
        <dbReference type="SAM" id="Phobius"/>
    </source>
</evidence>
<dbReference type="Proteomes" id="UP001175271">
    <property type="component" value="Unassembled WGS sequence"/>
</dbReference>
<feature type="transmembrane region" description="Helical" evidence="1">
    <location>
        <begin position="6"/>
        <end position="26"/>
    </location>
</feature>
<feature type="transmembrane region" description="Helical" evidence="1">
    <location>
        <begin position="89"/>
        <end position="110"/>
    </location>
</feature>
<gene>
    <name evidence="2" type="ORF">QR680_004021</name>
</gene>
<accession>A0AA39HNG8</accession>
<protein>
    <submittedName>
        <fullName evidence="2">Uncharacterized protein</fullName>
    </submittedName>
</protein>
<keyword evidence="1" id="KW-0472">Membrane</keyword>
<comment type="caution">
    <text evidence="2">The sequence shown here is derived from an EMBL/GenBank/DDBJ whole genome shotgun (WGS) entry which is preliminary data.</text>
</comment>
<feature type="transmembrane region" description="Helical" evidence="1">
    <location>
        <begin position="117"/>
        <end position="137"/>
    </location>
</feature>